<feature type="domain" description="MOSC" evidence="1">
    <location>
        <begin position="18"/>
        <end position="168"/>
    </location>
</feature>
<dbReference type="Pfam" id="PF03473">
    <property type="entry name" value="MOSC"/>
    <property type="match status" value="1"/>
</dbReference>
<evidence type="ECO:0000313" key="3">
    <source>
        <dbReference type="Proteomes" id="UP001597373"/>
    </source>
</evidence>
<dbReference type="RefSeq" id="WP_165278710.1">
    <property type="nucleotide sequence ID" value="NZ_BAABGS010000075.1"/>
</dbReference>
<dbReference type="InterPro" id="IPR011037">
    <property type="entry name" value="Pyrv_Knase-like_insert_dom_sf"/>
</dbReference>
<reference evidence="3" key="1">
    <citation type="journal article" date="2019" name="Int. J. Syst. Evol. Microbiol.">
        <title>The Global Catalogue of Microorganisms (GCM) 10K type strain sequencing project: providing services to taxonomists for standard genome sequencing and annotation.</title>
        <authorList>
            <consortium name="The Broad Institute Genomics Platform"/>
            <consortium name="The Broad Institute Genome Sequencing Center for Infectious Disease"/>
            <person name="Wu L."/>
            <person name="Ma J."/>
        </authorList>
    </citation>
    <scope>NUCLEOTIDE SEQUENCE [LARGE SCALE GENOMIC DNA]</scope>
    <source>
        <strain evidence="3">KCTC 23707</strain>
    </source>
</reference>
<accession>A0ABW5DGA1</accession>
<dbReference type="Proteomes" id="UP001597373">
    <property type="component" value="Unassembled WGS sequence"/>
</dbReference>
<dbReference type="InterPro" id="IPR005302">
    <property type="entry name" value="MoCF_Sase_C"/>
</dbReference>
<evidence type="ECO:0000259" key="1">
    <source>
        <dbReference type="PROSITE" id="PS51340"/>
    </source>
</evidence>
<dbReference type="PANTHER" id="PTHR36930">
    <property type="entry name" value="METAL-SULFUR CLUSTER BIOSYNTHESIS PROTEINS YUAD-RELATED"/>
    <property type="match status" value="1"/>
</dbReference>
<dbReference type="PROSITE" id="PS51340">
    <property type="entry name" value="MOSC"/>
    <property type="match status" value="1"/>
</dbReference>
<organism evidence="2 3">
    <name type="scientific">Chelativorans composti</name>
    <dbReference type="NCBI Taxonomy" id="768533"/>
    <lineage>
        <taxon>Bacteria</taxon>
        <taxon>Pseudomonadati</taxon>
        <taxon>Pseudomonadota</taxon>
        <taxon>Alphaproteobacteria</taxon>
        <taxon>Hyphomicrobiales</taxon>
        <taxon>Phyllobacteriaceae</taxon>
        <taxon>Chelativorans</taxon>
    </lineage>
</organism>
<gene>
    <name evidence="2" type="ORF">ACFSMZ_10030</name>
</gene>
<dbReference type="PANTHER" id="PTHR36930:SF1">
    <property type="entry name" value="MOSC DOMAIN-CONTAINING PROTEIN"/>
    <property type="match status" value="1"/>
</dbReference>
<proteinExistence type="predicted"/>
<dbReference type="SUPFAM" id="SSF50800">
    <property type="entry name" value="PK beta-barrel domain-like"/>
    <property type="match status" value="1"/>
</dbReference>
<dbReference type="EMBL" id="JBHUIR010000034">
    <property type="protein sequence ID" value="MFD2260102.1"/>
    <property type="molecule type" value="Genomic_DNA"/>
</dbReference>
<name>A0ABW5DGA1_9HYPH</name>
<dbReference type="Gene3D" id="2.40.33.20">
    <property type="entry name" value="PK beta-barrel domain-like"/>
    <property type="match status" value="1"/>
</dbReference>
<keyword evidence="3" id="KW-1185">Reference proteome</keyword>
<comment type="caution">
    <text evidence="2">The sequence shown here is derived from an EMBL/GenBank/DDBJ whole genome shotgun (WGS) entry which is preliminary data.</text>
</comment>
<dbReference type="InterPro" id="IPR052716">
    <property type="entry name" value="MOSC_domain"/>
</dbReference>
<sequence length="180" mass="19013">MNGSVVAVAASPTHSFTKPVQTSIRLIAGLGVEGDAHAGPTVMHRHARAKNPEKPNLRQVHLIAQETLKELGAQGFEVYPGAIGENITTQGIALLDLPAGTRLRIGDEAVVEITGLRSPCKLIEGFQEGLMYALLDKTPDGRVIRKAGVMGIVIEGGVIRAGDGIAVELPPAPHRRLEVV</sequence>
<evidence type="ECO:0000313" key="2">
    <source>
        <dbReference type="EMBL" id="MFD2260102.1"/>
    </source>
</evidence>
<protein>
    <submittedName>
        <fullName evidence="2">MOSC domain-containing protein</fullName>
    </submittedName>
</protein>